<dbReference type="EMBL" id="SLWK01000001">
    <property type="protein sequence ID" value="TCO10565.1"/>
    <property type="molecule type" value="Genomic_DNA"/>
</dbReference>
<keyword evidence="2" id="KW-0697">Rotamase</keyword>
<evidence type="ECO:0000256" key="2">
    <source>
        <dbReference type="ARBA" id="ARBA00023110"/>
    </source>
</evidence>
<dbReference type="SUPFAM" id="SSF50891">
    <property type="entry name" value="Cyclophilin-like"/>
    <property type="match status" value="1"/>
</dbReference>
<reference evidence="6 7" key="1">
    <citation type="submission" date="2019-03" db="EMBL/GenBank/DDBJ databases">
        <title>Genomic Encyclopedia of Type Strains, Phase IV (KMG-IV): sequencing the most valuable type-strain genomes for metagenomic binning, comparative biology and taxonomic classification.</title>
        <authorList>
            <person name="Goeker M."/>
        </authorList>
    </citation>
    <scope>NUCLEOTIDE SEQUENCE [LARGE SCALE GENOMIC DNA]</scope>
    <source>
        <strain evidence="6 7">DSM 24179</strain>
    </source>
</reference>
<sequence length="436" mass="49380">MYRRIKTYLYLLLIIIASSCRSGGGESQPTTEAEKPVSRGSFSYNIGAMVDIHTFDHYTRNMQRGFGFYVGPHTIVTNLDLVQGAYRVRFAPTGTQQFFNVNGYTAYSLEKNLVLLNVQRTNNNYLEAVDPISQTDTLYTLLRPQSQLMVQRAAVNKTSAKDSAEYFILHAGLDNGRPAFFDDHGLAGIVQTITEDDDTKQQVVLRGSSINKMLADQHESRPVIDLSRKSNRVYPSHTTIRGFRIVTDMGNIEIKLYDETPNYRDNFIRLVTDQYYDNLLIHRVLRGFLIQTGAADTREATAGEVVGWQGPGYTIPMDIVPGKFHKRGAIAASKLPHASNPRDESDGSQFYIVAGRRFGETELNELEMRYGITYTEEQRHIYGTIGGAPHLDNQYTVFGEVTSGMDVVDKISLVETRRGDRPKEDIWMKRIEIIYR</sequence>
<dbReference type="InterPro" id="IPR002130">
    <property type="entry name" value="Cyclophilin-type_PPIase_dom"/>
</dbReference>
<proteinExistence type="predicted"/>
<dbReference type="EC" id="5.2.1.8" evidence="1"/>
<accession>A0A4R2GMR6</accession>
<dbReference type="PROSITE" id="PS51257">
    <property type="entry name" value="PROKAR_LIPOPROTEIN"/>
    <property type="match status" value="1"/>
</dbReference>
<keyword evidence="7" id="KW-1185">Reference proteome</keyword>
<dbReference type="CDD" id="cd00317">
    <property type="entry name" value="cyclophilin"/>
    <property type="match status" value="1"/>
</dbReference>
<dbReference type="InterPro" id="IPR044666">
    <property type="entry name" value="Cyclophilin_A-like"/>
</dbReference>
<evidence type="ECO:0000256" key="3">
    <source>
        <dbReference type="ARBA" id="ARBA00023235"/>
    </source>
</evidence>
<feature type="chain" id="PRO_5021009021" description="peptidylprolyl isomerase" evidence="4">
    <location>
        <begin position="23"/>
        <end position="436"/>
    </location>
</feature>
<evidence type="ECO:0000259" key="5">
    <source>
        <dbReference type="PROSITE" id="PS50072"/>
    </source>
</evidence>
<evidence type="ECO:0000256" key="1">
    <source>
        <dbReference type="ARBA" id="ARBA00013194"/>
    </source>
</evidence>
<dbReference type="PANTHER" id="PTHR45625">
    <property type="entry name" value="PEPTIDYL-PROLYL CIS-TRANS ISOMERASE-RELATED"/>
    <property type="match status" value="1"/>
</dbReference>
<dbReference type="Gene3D" id="2.40.100.10">
    <property type="entry name" value="Cyclophilin-like"/>
    <property type="match status" value="1"/>
</dbReference>
<protein>
    <recommendedName>
        <fullName evidence="1">peptidylprolyl isomerase</fullName>
        <ecNumber evidence="1">5.2.1.8</ecNumber>
    </recommendedName>
</protein>
<dbReference type="AlphaFoldDB" id="A0A4R2GMR6"/>
<organism evidence="6 7">
    <name type="scientific">Natronoflexus pectinivorans</name>
    <dbReference type="NCBI Taxonomy" id="682526"/>
    <lineage>
        <taxon>Bacteria</taxon>
        <taxon>Pseudomonadati</taxon>
        <taxon>Bacteroidota</taxon>
        <taxon>Bacteroidia</taxon>
        <taxon>Marinilabiliales</taxon>
        <taxon>Marinilabiliaceae</taxon>
        <taxon>Natronoflexus</taxon>
    </lineage>
</organism>
<dbReference type="Proteomes" id="UP000295221">
    <property type="component" value="Unassembled WGS sequence"/>
</dbReference>
<dbReference type="PROSITE" id="PS50072">
    <property type="entry name" value="CSA_PPIASE_2"/>
    <property type="match status" value="1"/>
</dbReference>
<dbReference type="Pfam" id="PF00160">
    <property type="entry name" value="Pro_isomerase"/>
    <property type="match status" value="1"/>
</dbReference>
<name>A0A4R2GMR6_9BACT</name>
<feature type="domain" description="PPIase cyclophilin-type" evidence="5">
    <location>
        <begin position="247"/>
        <end position="433"/>
    </location>
</feature>
<keyword evidence="4" id="KW-0732">Signal</keyword>
<dbReference type="RefSeq" id="WP_132431160.1">
    <property type="nucleotide sequence ID" value="NZ_SLWK01000001.1"/>
</dbReference>
<keyword evidence="3 6" id="KW-0413">Isomerase</keyword>
<evidence type="ECO:0000313" key="6">
    <source>
        <dbReference type="EMBL" id="TCO10565.1"/>
    </source>
</evidence>
<evidence type="ECO:0000256" key="4">
    <source>
        <dbReference type="SAM" id="SignalP"/>
    </source>
</evidence>
<gene>
    <name evidence="6" type="ORF">EV194_101195</name>
</gene>
<feature type="signal peptide" evidence="4">
    <location>
        <begin position="1"/>
        <end position="22"/>
    </location>
</feature>
<dbReference type="PANTHER" id="PTHR45625:SF4">
    <property type="entry name" value="PEPTIDYLPROLYL ISOMERASE DOMAIN AND WD REPEAT-CONTAINING PROTEIN 1"/>
    <property type="match status" value="1"/>
</dbReference>
<dbReference type="InterPro" id="IPR029000">
    <property type="entry name" value="Cyclophilin-like_dom_sf"/>
</dbReference>
<comment type="caution">
    <text evidence="6">The sequence shown here is derived from an EMBL/GenBank/DDBJ whole genome shotgun (WGS) entry which is preliminary data.</text>
</comment>
<evidence type="ECO:0000313" key="7">
    <source>
        <dbReference type="Proteomes" id="UP000295221"/>
    </source>
</evidence>
<dbReference type="OrthoDB" id="9807797at2"/>
<dbReference type="GO" id="GO:0003755">
    <property type="term" value="F:peptidyl-prolyl cis-trans isomerase activity"/>
    <property type="evidence" value="ECO:0007669"/>
    <property type="project" value="UniProtKB-KW"/>
</dbReference>